<dbReference type="Pfam" id="PF06953">
    <property type="entry name" value="ArsD"/>
    <property type="match status" value="1"/>
</dbReference>
<evidence type="ECO:0000313" key="1">
    <source>
        <dbReference type="EMBL" id="MFD1454598.1"/>
    </source>
</evidence>
<evidence type="ECO:0000313" key="2">
    <source>
        <dbReference type="Proteomes" id="UP001597189"/>
    </source>
</evidence>
<gene>
    <name evidence="1" type="primary">arsD</name>
    <name evidence="1" type="ORF">ACFQ44_02735</name>
</gene>
<dbReference type="Proteomes" id="UP001597189">
    <property type="component" value="Unassembled WGS sequence"/>
</dbReference>
<dbReference type="NCBIfam" id="NF033727">
    <property type="entry name" value="chaperon_ArsD"/>
    <property type="match status" value="1"/>
</dbReference>
<dbReference type="RefSeq" id="WP_203643329.1">
    <property type="nucleotide sequence ID" value="NZ_BOLN01000002.1"/>
</dbReference>
<sequence length="108" mass="12044">MKKINIYEEALCCPTGVCGPSVNPDLIRLTAQTKLINHSENVRVLRRNLAQNPQAFVREKQVAKLIADYGIEVLPVTIVGEKVMKLGGYPTTAEMEDYSGLTLRDEVR</sequence>
<protein>
    <submittedName>
        <fullName evidence="1">Arsenite efflux transporter metallochaperone ArsD</fullName>
    </submittedName>
</protein>
<keyword evidence="2" id="KW-1185">Reference proteome</keyword>
<comment type="caution">
    <text evidence="1">The sequence shown here is derived from an EMBL/GenBank/DDBJ whole genome shotgun (WGS) entry which is preliminary data.</text>
</comment>
<name>A0ABW4D3A4_9LACO</name>
<dbReference type="InterPro" id="IPR010712">
    <property type="entry name" value="Arsenical-R_ArsD"/>
</dbReference>
<accession>A0ABW4D3A4</accession>
<reference evidence="2" key="1">
    <citation type="journal article" date="2019" name="Int. J. Syst. Evol. Microbiol.">
        <title>The Global Catalogue of Microorganisms (GCM) 10K type strain sequencing project: providing services to taxonomists for standard genome sequencing and annotation.</title>
        <authorList>
            <consortium name="The Broad Institute Genomics Platform"/>
            <consortium name="The Broad Institute Genome Sequencing Center for Infectious Disease"/>
            <person name="Wu L."/>
            <person name="Ma J."/>
        </authorList>
    </citation>
    <scope>NUCLEOTIDE SEQUENCE [LARGE SCALE GENOMIC DNA]</scope>
    <source>
        <strain evidence="2">CCM 8979</strain>
    </source>
</reference>
<organism evidence="1 2">
    <name type="scientific">Levilactobacillus lanxiensis</name>
    <dbReference type="NCBI Taxonomy" id="2799568"/>
    <lineage>
        <taxon>Bacteria</taxon>
        <taxon>Bacillati</taxon>
        <taxon>Bacillota</taxon>
        <taxon>Bacilli</taxon>
        <taxon>Lactobacillales</taxon>
        <taxon>Lactobacillaceae</taxon>
        <taxon>Levilactobacillus</taxon>
    </lineage>
</organism>
<dbReference type="EMBL" id="JBHTOD010000002">
    <property type="protein sequence ID" value="MFD1454598.1"/>
    <property type="molecule type" value="Genomic_DNA"/>
</dbReference>
<proteinExistence type="predicted"/>
<dbReference type="Gene3D" id="3.40.30.10">
    <property type="entry name" value="Glutaredoxin"/>
    <property type="match status" value="1"/>
</dbReference>